<evidence type="ECO:0000256" key="3">
    <source>
        <dbReference type="ARBA" id="ARBA00022679"/>
    </source>
</evidence>
<evidence type="ECO:0000256" key="1">
    <source>
        <dbReference type="ARBA" id="ARBA00004141"/>
    </source>
</evidence>
<dbReference type="RefSeq" id="WP_210887708.1">
    <property type="nucleotide sequence ID" value="NZ_CAKJVE010000004.1"/>
</dbReference>
<protein>
    <submittedName>
        <fullName evidence="7">Glycosyltransferase</fullName>
    </submittedName>
</protein>
<accession>A0AA86JYF0</accession>
<name>A0AA86JYF0_9CLOT</name>
<dbReference type="InterPro" id="IPR050256">
    <property type="entry name" value="Glycosyltransferase_2"/>
</dbReference>
<dbReference type="EMBL" id="CAKJVE010000004">
    <property type="protein sequence ID" value="CAG9704373.1"/>
    <property type="molecule type" value="Genomic_DNA"/>
</dbReference>
<dbReference type="Pfam" id="PF00535">
    <property type="entry name" value="Glycos_transf_2"/>
    <property type="match status" value="1"/>
</dbReference>
<comment type="caution">
    <text evidence="7">The sequence shown here is derived from an EMBL/GenBank/DDBJ whole genome shotgun (WGS) entry which is preliminary data.</text>
</comment>
<dbReference type="InterPro" id="IPR001173">
    <property type="entry name" value="Glyco_trans_2-like"/>
</dbReference>
<gene>
    <name evidence="7" type="ORF">CNEO_41199</name>
</gene>
<evidence type="ECO:0000313" key="8">
    <source>
        <dbReference type="Proteomes" id="UP000789738"/>
    </source>
</evidence>
<dbReference type="Proteomes" id="UP000789738">
    <property type="component" value="Unassembled WGS sequence"/>
</dbReference>
<keyword evidence="5" id="KW-1133">Transmembrane helix</keyword>
<dbReference type="PANTHER" id="PTHR48090">
    <property type="entry name" value="UNDECAPRENYL-PHOSPHATE 4-DEOXY-4-FORMAMIDO-L-ARABINOSE TRANSFERASE-RELATED"/>
    <property type="match status" value="1"/>
</dbReference>
<keyword evidence="3" id="KW-0808">Transferase</keyword>
<evidence type="ECO:0000256" key="4">
    <source>
        <dbReference type="ARBA" id="ARBA00022692"/>
    </source>
</evidence>
<dbReference type="AlphaFoldDB" id="A0AA86JYF0"/>
<sequence length="324" mass="36710">MKKLISIIAPMYNEEALVKEYCETTLRELSKLSDEYLLEILLVNDGSKDNTLANMHEMQMKHPDEISIINLSRNFGLEGGISAGLKKAKGDIVIVMDADLQDPPHIILEMVKKYEQGADVVVATRQTRNTDSFFKKSTAGLFYKVLNSFSGKLTLENNAANFRLLSRKAVNKLLDLPEVNGVFRVIVPYIGMKTEVVYYDRDKRFAGKTKYNLKSMLKYALDSLTGISIEPLRKTILTVFISGIFVLASLIGLMLSSGLWRIGFSIILVISILFCMMFICLSIMSEYLAQIMIEVKRRPTSIIYEYTSCKNVERIEENEICYNG</sequence>
<evidence type="ECO:0000256" key="5">
    <source>
        <dbReference type="ARBA" id="ARBA00022989"/>
    </source>
</evidence>
<evidence type="ECO:0000256" key="6">
    <source>
        <dbReference type="ARBA" id="ARBA00023136"/>
    </source>
</evidence>
<keyword evidence="4" id="KW-0812">Transmembrane</keyword>
<dbReference type="GO" id="GO:0016757">
    <property type="term" value="F:glycosyltransferase activity"/>
    <property type="evidence" value="ECO:0007669"/>
    <property type="project" value="UniProtKB-KW"/>
</dbReference>
<comment type="subcellular location">
    <subcellularLocation>
        <location evidence="1">Membrane</location>
        <topology evidence="1">Multi-pass membrane protein</topology>
    </subcellularLocation>
</comment>
<dbReference type="PANTHER" id="PTHR48090:SF1">
    <property type="entry name" value="PROPHAGE BACTOPRENOL GLUCOSYL TRANSFERASE HOMOLOG"/>
    <property type="match status" value="1"/>
</dbReference>
<keyword evidence="6" id="KW-0472">Membrane</keyword>
<keyword evidence="2" id="KW-0328">Glycosyltransferase</keyword>
<dbReference type="GO" id="GO:0005886">
    <property type="term" value="C:plasma membrane"/>
    <property type="evidence" value="ECO:0007669"/>
    <property type="project" value="TreeGrafter"/>
</dbReference>
<evidence type="ECO:0000256" key="2">
    <source>
        <dbReference type="ARBA" id="ARBA00022676"/>
    </source>
</evidence>
<proteinExistence type="predicted"/>
<dbReference type="CDD" id="cd04187">
    <property type="entry name" value="DPM1_like_bac"/>
    <property type="match status" value="1"/>
</dbReference>
<dbReference type="Gene3D" id="3.90.550.10">
    <property type="entry name" value="Spore Coat Polysaccharide Biosynthesis Protein SpsA, Chain A"/>
    <property type="match status" value="1"/>
</dbReference>
<evidence type="ECO:0000313" key="7">
    <source>
        <dbReference type="EMBL" id="CAG9704373.1"/>
    </source>
</evidence>
<organism evidence="7 8">
    <name type="scientific">Clostridium neonatale</name>
    <dbReference type="NCBI Taxonomy" id="137838"/>
    <lineage>
        <taxon>Bacteria</taxon>
        <taxon>Bacillati</taxon>
        <taxon>Bacillota</taxon>
        <taxon>Clostridia</taxon>
        <taxon>Eubacteriales</taxon>
        <taxon>Clostridiaceae</taxon>
        <taxon>Clostridium</taxon>
    </lineage>
</organism>
<reference evidence="7" key="1">
    <citation type="submission" date="2021-10" db="EMBL/GenBank/DDBJ databases">
        <authorList>
            <person name="Mesa V."/>
        </authorList>
    </citation>
    <scope>NUCLEOTIDE SEQUENCE</scope>
    <source>
        <strain evidence="7">CC3_PB</strain>
    </source>
</reference>
<dbReference type="SUPFAM" id="SSF53448">
    <property type="entry name" value="Nucleotide-diphospho-sugar transferases"/>
    <property type="match status" value="1"/>
</dbReference>
<dbReference type="InterPro" id="IPR029044">
    <property type="entry name" value="Nucleotide-diphossugar_trans"/>
</dbReference>